<dbReference type="InterPro" id="IPR013196">
    <property type="entry name" value="HTH_11"/>
</dbReference>
<name>A0A4S8QJF0_9ACTN</name>
<dbReference type="InterPro" id="IPR057727">
    <property type="entry name" value="WCX_dom"/>
</dbReference>
<dbReference type="SUPFAM" id="SSF46785">
    <property type="entry name" value="Winged helix' DNA-binding domain"/>
    <property type="match status" value="1"/>
</dbReference>
<feature type="domain" description="HTH deoR-type" evidence="3">
    <location>
        <begin position="4"/>
        <end position="69"/>
    </location>
</feature>
<dbReference type="Gene3D" id="1.10.10.10">
    <property type="entry name" value="Winged helix-like DNA-binding domain superfamily/Winged helix DNA-binding domain"/>
    <property type="match status" value="1"/>
</dbReference>
<dbReference type="PIRSF" id="PIRSF016838">
    <property type="entry name" value="PafC"/>
    <property type="match status" value="1"/>
</dbReference>
<accession>A0A4S8QJF0</accession>
<dbReference type="Pfam" id="PF13280">
    <property type="entry name" value="WYL"/>
    <property type="match status" value="1"/>
</dbReference>
<gene>
    <name evidence="4" type="ORF">FAB82_13495</name>
</gene>
<dbReference type="OrthoDB" id="8555652at2"/>
<dbReference type="AlphaFoldDB" id="A0A4S8QJF0"/>
<dbReference type="InterPro" id="IPR036390">
    <property type="entry name" value="WH_DNA-bd_sf"/>
</dbReference>
<dbReference type="Pfam" id="PF08279">
    <property type="entry name" value="HTH_11"/>
    <property type="match status" value="1"/>
</dbReference>
<dbReference type="InterPro" id="IPR026881">
    <property type="entry name" value="WYL_dom"/>
</dbReference>
<evidence type="ECO:0000313" key="5">
    <source>
        <dbReference type="Proteomes" id="UP000308760"/>
    </source>
</evidence>
<dbReference type="GO" id="GO:0003700">
    <property type="term" value="F:DNA-binding transcription factor activity"/>
    <property type="evidence" value="ECO:0007669"/>
    <property type="project" value="InterPro"/>
</dbReference>
<dbReference type="InterPro" id="IPR036388">
    <property type="entry name" value="WH-like_DNA-bd_sf"/>
</dbReference>
<keyword evidence="1" id="KW-0805">Transcription regulation</keyword>
<dbReference type="Proteomes" id="UP000308760">
    <property type="component" value="Unassembled WGS sequence"/>
</dbReference>
<dbReference type="EMBL" id="STGY01000054">
    <property type="protein sequence ID" value="THV40864.1"/>
    <property type="molecule type" value="Genomic_DNA"/>
</dbReference>
<sequence>MTDTAARLLLLLSLLQSRPEWAGPDLAERLGVNVRTVRRDIDRLRELGYPVDATKGPGAAYRLGAGADLPPLLFDGDQAVAVALALQLAPQTVTGSREAAARALTTIRQVMPAGLRHKIDTMQVTSVTNSWEFLAPPVDATALDAVSDAVRRKEVLQFDYAAAEAAAGDAWAPPLRVEPHHLLVWSGRWYLVAWDLDADEWRTFRVDRITPRMRTGLRFSPRTPPAADLAEYVRSQADRGDTADAWECYGEAVLETSASLVARWAPGGAIVEELGPKRCRLTLGAWSWIGLAALFGTFEADFEVIGPPELIDACAELAQRYKAAGSAIRETT</sequence>
<organism evidence="4 5">
    <name type="scientific">Glycomyces buryatensis</name>
    <dbReference type="NCBI Taxonomy" id="2570927"/>
    <lineage>
        <taxon>Bacteria</taxon>
        <taxon>Bacillati</taxon>
        <taxon>Actinomycetota</taxon>
        <taxon>Actinomycetes</taxon>
        <taxon>Glycomycetales</taxon>
        <taxon>Glycomycetaceae</taxon>
        <taxon>Glycomyces</taxon>
    </lineage>
</organism>
<dbReference type="InterPro" id="IPR051534">
    <property type="entry name" value="CBASS_pafABC_assoc_protein"/>
</dbReference>
<evidence type="ECO:0000313" key="4">
    <source>
        <dbReference type="EMBL" id="THV40864.1"/>
    </source>
</evidence>
<evidence type="ECO:0000256" key="1">
    <source>
        <dbReference type="ARBA" id="ARBA00023015"/>
    </source>
</evidence>
<keyword evidence="5" id="KW-1185">Reference proteome</keyword>
<dbReference type="Pfam" id="PF25583">
    <property type="entry name" value="WCX"/>
    <property type="match status" value="1"/>
</dbReference>
<protein>
    <submittedName>
        <fullName evidence="4">WYL domain-containing protein</fullName>
    </submittedName>
</protein>
<dbReference type="PANTHER" id="PTHR34580">
    <property type="match status" value="1"/>
</dbReference>
<evidence type="ECO:0000259" key="3">
    <source>
        <dbReference type="PROSITE" id="PS51000"/>
    </source>
</evidence>
<reference evidence="5" key="1">
    <citation type="submission" date="2019-04" db="EMBL/GenBank/DDBJ databases">
        <title>Nocardioides xinjiangensis sp. nov.</title>
        <authorList>
            <person name="Liu S."/>
        </authorList>
    </citation>
    <scope>NUCLEOTIDE SEQUENCE [LARGE SCALE GENOMIC DNA]</scope>
    <source>
        <strain evidence="5">18</strain>
    </source>
</reference>
<reference evidence="4 5" key="2">
    <citation type="submission" date="2019-05" db="EMBL/GenBank/DDBJ databases">
        <title>Glycomyces buryatensis sp. nov.</title>
        <authorList>
            <person name="Nikitina E."/>
        </authorList>
    </citation>
    <scope>NUCLEOTIDE SEQUENCE [LARGE SCALE GENOMIC DNA]</scope>
    <source>
        <strain evidence="4 5">18</strain>
    </source>
</reference>
<proteinExistence type="predicted"/>
<dbReference type="PROSITE" id="PS51000">
    <property type="entry name" value="HTH_DEOR_2"/>
    <property type="match status" value="1"/>
</dbReference>
<dbReference type="InterPro" id="IPR028349">
    <property type="entry name" value="PafC-like"/>
</dbReference>
<dbReference type="RefSeq" id="WP_136535060.1">
    <property type="nucleotide sequence ID" value="NZ_STGY01000054.1"/>
</dbReference>
<keyword evidence="2" id="KW-0804">Transcription</keyword>
<dbReference type="PANTHER" id="PTHR34580:SF3">
    <property type="entry name" value="PROTEIN PAFB"/>
    <property type="match status" value="1"/>
</dbReference>
<comment type="caution">
    <text evidence="4">The sequence shown here is derived from an EMBL/GenBank/DDBJ whole genome shotgun (WGS) entry which is preliminary data.</text>
</comment>
<evidence type="ECO:0000256" key="2">
    <source>
        <dbReference type="ARBA" id="ARBA00023163"/>
    </source>
</evidence>
<dbReference type="InterPro" id="IPR001034">
    <property type="entry name" value="DeoR_HTH"/>
</dbReference>
<dbReference type="PROSITE" id="PS52050">
    <property type="entry name" value="WYL"/>
    <property type="match status" value="1"/>
</dbReference>